<evidence type="ECO:0000313" key="2">
    <source>
        <dbReference type="EMBL" id="GBG92842.1"/>
    </source>
</evidence>
<feature type="domain" description="AP-5 complex subunit zeta-1 C-terminal TPR" evidence="1">
    <location>
        <begin position="140"/>
        <end position="234"/>
    </location>
</feature>
<keyword evidence="3" id="KW-1185">Reference proteome</keyword>
<dbReference type="Pfam" id="PF25154">
    <property type="entry name" value="TPR_AP5Z1_C"/>
    <property type="match status" value="1"/>
</dbReference>
<proteinExistence type="predicted"/>
<dbReference type="OrthoDB" id="744564at2759"/>
<organism evidence="2 3">
    <name type="scientific">Chara braunii</name>
    <name type="common">Braun's stonewort</name>
    <dbReference type="NCBI Taxonomy" id="69332"/>
    <lineage>
        <taxon>Eukaryota</taxon>
        <taxon>Viridiplantae</taxon>
        <taxon>Streptophyta</taxon>
        <taxon>Charophyceae</taxon>
        <taxon>Charales</taxon>
        <taxon>Characeae</taxon>
        <taxon>Chara</taxon>
    </lineage>
</organism>
<evidence type="ECO:0000259" key="1">
    <source>
        <dbReference type="Pfam" id="PF25154"/>
    </source>
</evidence>
<sequence length="242" mass="26060">MFFPLLFKVLAWGGSELDSAFEELLPRLLVPSSFIPLFHAILDLPALVLALEDFERGSGYRPGMAPAGTVKSPAPEALLALMDVAYTGSISADDGSGAGNVTAAGSLEARSAFFTELLRDENEGLVEQHWSHPGMAIGLKAAASHSKSGRLKHACDVAPSLLMIYFQTAIQHVSQALLCALLPMIFARIVTLFPDESFRSKVHHLCIDTVLTVFGRMPELICVLRKPIINAIGQPYTSAAKD</sequence>
<protein>
    <recommendedName>
        <fullName evidence="1">AP-5 complex subunit zeta-1 C-terminal TPR domain-containing protein</fullName>
    </recommendedName>
</protein>
<reference evidence="2 3" key="1">
    <citation type="journal article" date="2018" name="Cell">
        <title>The Chara Genome: Secondary Complexity and Implications for Plant Terrestrialization.</title>
        <authorList>
            <person name="Nishiyama T."/>
            <person name="Sakayama H."/>
            <person name="Vries J.D."/>
            <person name="Buschmann H."/>
            <person name="Saint-Marcoux D."/>
            <person name="Ullrich K.K."/>
            <person name="Haas F.B."/>
            <person name="Vanderstraeten L."/>
            <person name="Becker D."/>
            <person name="Lang D."/>
            <person name="Vosolsobe S."/>
            <person name="Rombauts S."/>
            <person name="Wilhelmsson P.K.I."/>
            <person name="Janitza P."/>
            <person name="Kern R."/>
            <person name="Heyl A."/>
            <person name="Rumpler F."/>
            <person name="Villalobos L.I.A.C."/>
            <person name="Clay J.M."/>
            <person name="Skokan R."/>
            <person name="Toyoda A."/>
            <person name="Suzuki Y."/>
            <person name="Kagoshima H."/>
            <person name="Schijlen E."/>
            <person name="Tajeshwar N."/>
            <person name="Catarino B."/>
            <person name="Hetherington A.J."/>
            <person name="Saltykova A."/>
            <person name="Bonnot C."/>
            <person name="Breuninger H."/>
            <person name="Symeonidi A."/>
            <person name="Radhakrishnan G.V."/>
            <person name="Van Nieuwerburgh F."/>
            <person name="Deforce D."/>
            <person name="Chang C."/>
            <person name="Karol K.G."/>
            <person name="Hedrich R."/>
            <person name="Ulvskov P."/>
            <person name="Glockner G."/>
            <person name="Delwiche C.F."/>
            <person name="Petrasek J."/>
            <person name="Van de Peer Y."/>
            <person name="Friml J."/>
            <person name="Beilby M."/>
            <person name="Dolan L."/>
            <person name="Kohara Y."/>
            <person name="Sugano S."/>
            <person name="Fujiyama A."/>
            <person name="Delaux P.-M."/>
            <person name="Quint M."/>
            <person name="TheiBen G."/>
            <person name="Hagemann M."/>
            <person name="Harholt J."/>
            <person name="Dunand C."/>
            <person name="Zachgo S."/>
            <person name="Langdale J."/>
            <person name="Maumus F."/>
            <person name="Straeten D.V.D."/>
            <person name="Gould S.B."/>
            <person name="Rensing S.A."/>
        </authorList>
    </citation>
    <scope>NUCLEOTIDE SEQUENCE [LARGE SCALE GENOMIC DNA]</scope>
    <source>
        <strain evidence="2 3">S276</strain>
    </source>
</reference>
<dbReference type="Gramene" id="GBG92842">
    <property type="protein sequence ID" value="GBG92842"/>
    <property type="gene ID" value="CBR_g57499"/>
</dbReference>
<dbReference type="PANTHER" id="PTHR47885">
    <property type="entry name" value="AP-5 COMPLEX SUBUNIT ZETA-1"/>
    <property type="match status" value="1"/>
</dbReference>
<dbReference type="Proteomes" id="UP000265515">
    <property type="component" value="Unassembled WGS sequence"/>
</dbReference>
<dbReference type="STRING" id="69332.A0A388MEC7"/>
<dbReference type="PANTHER" id="PTHR47885:SF1">
    <property type="entry name" value="AP-5 COMPLEX SUBUNIT ZETA-1"/>
    <property type="match status" value="1"/>
</dbReference>
<dbReference type="AlphaFoldDB" id="A0A388MEC7"/>
<accession>A0A388MEC7</accession>
<evidence type="ECO:0000313" key="3">
    <source>
        <dbReference type="Proteomes" id="UP000265515"/>
    </source>
</evidence>
<name>A0A388MEC7_CHABU</name>
<dbReference type="EMBL" id="BFEA01001148">
    <property type="protein sequence ID" value="GBG92842.1"/>
    <property type="molecule type" value="Genomic_DNA"/>
</dbReference>
<dbReference type="InterPro" id="IPR056856">
    <property type="entry name" value="TPR_AP5Z1_C"/>
</dbReference>
<gene>
    <name evidence="2" type="ORF">CBR_g57499</name>
</gene>
<comment type="caution">
    <text evidence="2">The sequence shown here is derived from an EMBL/GenBank/DDBJ whole genome shotgun (WGS) entry which is preliminary data.</text>
</comment>